<comment type="caution">
    <text evidence="1">The sequence shown here is derived from an EMBL/GenBank/DDBJ whole genome shotgun (WGS) entry which is preliminary data.</text>
</comment>
<accession>A0AAE1DU12</accession>
<dbReference type="Proteomes" id="UP001283361">
    <property type="component" value="Unassembled WGS sequence"/>
</dbReference>
<evidence type="ECO:0000313" key="2">
    <source>
        <dbReference type="Proteomes" id="UP001283361"/>
    </source>
</evidence>
<dbReference type="EMBL" id="JAWDGP010002515">
    <property type="protein sequence ID" value="KAK3782310.1"/>
    <property type="molecule type" value="Genomic_DNA"/>
</dbReference>
<organism evidence="1 2">
    <name type="scientific">Elysia crispata</name>
    <name type="common">lettuce slug</name>
    <dbReference type="NCBI Taxonomy" id="231223"/>
    <lineage>
        <taxon>Eukaryota</taxon>
        <taxon>Metazoa</taxon>
        <taxon>Spiralia</taxon>
        <taxon>Lophotrochozoa</taxon>
        <taxon>Mollusca</taxon>
        <taxon>Gastropoda</taxon>
        <taxon>Heterobranchia</taxon>
        <taxon>Euthyneura</taxon>
        <taxon>Panpulmonata</taxon>
        <taxon>Sacoglossa</taxon>
        <taxon>Placobranchoidea</taxon>
        <taxon>Plakobranchidae</taxon>
        <taxon>Elysia</taxon>
    </lineage>
</organism>
<name>A0AAE1DU12_9GAST</name>
<proteinExistence type="predicted"/>
<dbReference type="AlphaFoldDB" id="A0AAE1DU12"/>
<reference evidence="1" key="1">
    <citation type="journal article" date="2023" name="G3 (Bethesda)">
        <title>A reference genome for the long-term kleptoplast-retaining sea slug Elysia crispata morphotype clarki.</title>
        <authorList>
            <person name="Eastman K.E."/>
            <person name="Pendleton A.L."/>
            <person name="Shaikh M.A."/>
            <person name="Suttiyut T."/>
            <person name="Ogas R."/>
            <person name="Tomko P."/>
            <person name="Gavelis G."/>
            <person name="Widhalm J.R."/>
            <person name="Wisecaver J.H."/>
        </authorList>
    </citation>
    <scope>NUCLEOTIDE SEQUENCE</scope>
    <source>
        <strain evidence="1">ECLA1</strain>
    </source>
</reference>
<evidence type="ECO:0000313" key="1">
    <source>
        <dbReference type="EMBL" id="KAK3782310.1"/>
    </source>
</evidence>
<protein>
    <submittedName>
        <fullName evidence="1">Uncharacterized protein</fullName>
    </submittedName>
</protein>
<gene>
    <name evidence="1" type="ORF">RRG08_008655</name>
</gene>
<keyword evidence="2" id="KW-1185">Reference proteome</keyword>
<sequence length="147" mass="17600">MEVMKSVEIEIKTDKYYKEIKRNRNQRVKTNFDALIKQKMETRCVQKFQYIHMLDRWIEQICSNLRSLVSLLQNIKLRGVIFYCKPYSWALEPRMEILLTRWSVVSWLCMQGAKFNSVHVDVVRQCFVPPPHSKLYGDPQEKQEGLD</sequence>